<feature type="domain" description="TNase-like" evidence="7">
    <location>
        <begin position="2"/>
        <end position="148"/>
    </location>
</feature>
<dbReference type="Gene3D" id="2.40.50.90">
    <property type="match status" value="5"/>
</dbReference>
<dbReference type="InterPro" id="IPR002999">
    <property type="entry name" value="Tudor"/>
</dbReference>
<evidence type="ECO:0000256" key="3">
    <source>
        <dbReference type="ARBA" id="ARBA00022737"/>
    </source>
</evidence>
<dbReference type="InterPro" id="IPR016071">
    <property type="entry name" value="Staphylococal_nuclease_OB-fold"/>
</dbReference>
<protein>
    <submittedName>
        <fullName evidence="8">Ribonuclease TUDOR 2 (AtTudor2) (TUDOR-SN protein 2) (100 kDa coactivator-like protein)</fullName>
    </submittedName>
</protein>
<evidence type="ECO:0000259" key="6">
    <source>
        <dbReference type="PROSITE" id="PS50304"/>
    </source>
</evidence>
<evidence type="ECO:0000313" key="8">
    <source>
        <dbReference type="EMBL" id="CAK9002815.1"/>
    </source>
</evidence>
<evidence type="ECO:0000256" key="1">
    <source>
        <dbReference type="ARBA" id="ARBA00004496"/>
    </source>
</evidence>
<evidence type="ECO:0000256" key="2">
    <source>
        <dbReference type="ARBA" id="ARBA00022490"/>
    </source>
</evidence>
<dbReference type="PIRSF" id="PIRSF017179">
    <property type="entry name" value="RISC-Tudor-SN"/>
    <property type="match status" value="1"/>
</dbReference>
<accession>A0ABP0IN62</accession>
<feature type="domain" description="Tudor" evidence="6">
    <location>
        <begin position="737"/>
        <end position="801"/>
    </location>
</feature>
<dbReference type="PROSITE" id="PS50830">
    <property type="entry name" value="TNASE_3"/>
    <property type="match status" value="5"/>
</dbReference>
<dbReference type="EMBL" id="CAXAMM010004209">
    <property type="protein sequence ID" value="CAK9002815.1"/>
    <property type="molecule type" value="Genomic_DNA"/>
</dbReference>
<dbReference type="Gene3D" id="2.30.30.140">
    <property type="match status" value="1"/>
</dbReference>
<sequence length="928" mass="101181">MATGFATVKEVLSGDTLVLIGQPRNGPPPEIRMTLASLQAPRLGNNGKGGETKDEPFAWQAREFLREACVGKYVSFKVEYSVPSINRQFGAVCLTTESKENLCVMVARAGWAKVKKEPANENEKSGDLEEMIRVGDEAEQKGLGMFNTDPAAVAKAVRDVQYEPKDPKALLEKVKGKPQKAIVEYARDGGSFKVLLVDEMTYITFNLAGVQCPRLNSGDGAGAAEPFAREAKYFTEMRILNRGLNVVINGIDDRYGMFFGWVEHPAGDIGVELIKNGLARAVDWSMHFADMQRASRMRAAAQDAKNARLRIWKSYEAPKISGDKTFEGVVSEVVSGDTIVVRVGSALDCVESPWLCEERRVSLSSIRAPRMGVKSRDEPPQPCAEEARELLRSRIVGKRCKVSVEYERAPPEGATGLAANPRKFASVLVTLRKGLRNAAVMVVEEGLAEVMRHRADDERSQYYDDLVMAQEKAKDQGKGLHAEVPKEPSGSKPIDLASNKELAKAHLPQLQSKNGRGQLKGIVEYVHNGARLRVLVPAENVVLNLALAGVSAPQTARPARGGRPATEGEPWGQEATVYTKSLVLQREVTVDIETMDKGGTAIGQCILKKGNKSVNVAVELVQQGLAAVNEFSARFTPIGDELLREVAEARQKKLRMWENFDASAQEPANGAKAKEGAKEDGRKLPTMKVTVCEIASGNSFFVQNKSAATDAHIQTVTNAMKAAAAQHGTAAGTGLIEAKRNTSCLALFDDGSGPAWFRAKILSIRTEAGVQNVHIRYIDFGNEQTVKMDMLRPMPDNLLSIPAVAQECSLAFIKVPTLEKDYGQEAAMFLSDLVFGKEVTVQTHDKGENGQLLVTMLLPAAEGSDKEESVAELMLREGLGYVDANQVKYLKSAGDKKVAAGLREAQQHAHTSHLNLWRYGDPREEDEG</sequence>
<comment type="subcellular location">
    <subcellularLocation>
        <location evidence="1 4">Cytoplasm</location>
    </subcellularLocation>
</comment>
<dbReference type="InterPro" id="IPR035437">
    <property type="entry name" value="SNase_OB-fold_sf"/>
</dbReference>
<evidence type="ECO:0000259" key="7">
    <source>
        <dbReference type="PROSITE" id="PS50830"/>
    </source>
</evidence>
<feature type="region of interest" description="Disordered" evidence="5">
    <location>
        <begin position="473"/>
        <end position="492"/>
    </location>
</feature>
<proteinExistence type="predicted"/>
<dbReference type="Proteomes" id="UP001642464">
    <property type="component" value="Unassembled WGS sequence"/>
</dbReference>
<dbReference type="PANTHER" id="PTHR12302:SF2">
    <property type="entry name" value="STAPHYLOCOCCAL NUCLEASE DOMAIN-CONTAINING PROTEIN 1"/>
    <property type="match status" value="1"/>
</dbReference>
<organism evidence="8 9">
    <name type="scientific">Durusdinium trenchii</name>
    <dbReference type="NCBI Taxonomy" id="1381693"/>
    <lineage>
        <taxon>Eukaryota</taxon>
        <taxon>Sar</taxon>
        <taxon>Alveolata</taxon>
        <taxon>Dinophyceae</taxon>
        <taxon>Suessiales</taxon>
        <taxon>Symbiodiniaceae</taxon>
        <taxon>Durusdinium</taxon>
    </lineage>
</organism>
<dbReference type="Pfam" id="PF00567">
    <property type="entry name" value="TUDOR"/>
    <property type="match status" value="1"/>
</dbReference>
<keyword evidence="9" id="KW-1185">Reference proteome</keyword>
<feature type="compositionally biased region" description="Basic and acidic residues" evidence="5">
    <location>
        <begin position="473"/>
        <end position="486"/>
    </location>
</feature>
<dbReference type="SMART" id="SM00333">
    <property type="entry name" value="TUDOR"/>
    <property type="match status" value="1"/>
</dbReference>
<keyword evidence="3" id="KW-0677">Repeat</keyword>
<feature type="domain" description="TNase-like" evidence="7">
    <location>
        <begin position="177"/>
        <end position="314"/>
    </location>
</feature>
<keyword evidence="2 4" id="KW-0963">Cytoplasm</keyword>
<feature type="domain" description="TNase-like" evidence="7">
    <location>
        <begin position="685"/>
        <end position="919"/>
    </location>
</feature>
<feature type="domain" description="TNase-like" evidence="7">
    <location>
        <begin position="517"/>
        <end position="659"/>
    </location>
</feature>
<reference evidence="8 9" key="1">
    <citation type="submission" date="2024-02" db="EMBL/GenBank/DDBJ databases">
        <authorList>
            <person name="Chen Y."/>
            <person name="Shah S."/>
            <person name="Dougan E. K."/>
            <person name="Thang M."/>
            <person name="Chan C."/>
        </authorList>
    </citation>
    <scope>NUCLEOTIDE SEQUENCE [LARGE SCALE GENOMIC DNA]</scope>
</reference>
<dbReference type="PANTHER" id="PTHR12302">
    <property type="entry name" value="EBNA2 BINDING PROTEIN P100"/>
    <property type="match status" value="1"/>
</dbReference>
<dbReference type="SMART" id="SM00318">
    <property type="entry name" value="SNc"/>
    <property type="match status" value="5"/>
</dbReference>
<name>A0ABP0IN62_9DINO</name>
<dbReference type="Pfam" id="PF00565">
    <property type="entry name" value="SNase"/>
    <property type="match status" value="5"/>
</dbReference>
<dbReference type="InterPro" id="IPR016685">
    <property type="entry name" value="Silence_cplx_Nase-comp_TudorSN"/>
</dbReference>
<evidence type="ECO:0000313" key="9">
    <source>
        <dbReference type="Proteomes" id="UP001642464"/>
    </source>
</evidence>
<dbReference type="PROSITE" id="PS50304">
    <property type="entry name" value="TUDOR"/>
    <property type="match status" value="1"/>
</dbReference>
<feature type="domain" description="TNase-like" evidence="7">
    <location>
        <begin position="324"/>
        <end position="483"/>
    </location>
</feature>
<dbReference type="SUPFAM" id="SSF63748">
    <property type="entry name" value="Tudor/PWWP/MBT"/>
    <property type="match status" value="1"/>
</dbReference>
<dbReference type="SUPFAM" id="SSF50199">
    <property type="entry name" value="Staphylococcal nuclease"/>
    <property type="match status" value="5"/>
</dbReference>
<evidence type="ECO:0000256" key="5">
    <source>
        <dbReference type="SAM" id="MobiDB-lite"/>
    </source>
</evidence>
<comment type="caution">
    <text evidence="8">The sequence shown here is derived from an EMBL/GenBank/DDBJ whole genome shotgun (WGS) entry which is preliminary data.</text>
</comment>
<gene>
    <name evidence="8" type="ORF">SCF082_LOCUS7489</name>
</gene>
<evidence type="ECO:0000256" key="4">
    <source>
        <dbReference type="PIRNR" id="PIRNR017179"/>
    </source>
</evidence>